<evidence type="ECO:0000256" key="2">
    <source>
        <dbReference type="ARBA" id="ARBA00022475"/>
    </source>
</evidence>
<evidence type="ECO:0000256" key="9">
    <source>
        <dbReference type="PROSITE-ProRule" id="PRU00284"/>
    </source>
</evidence>
<keyword evidence="6 10" id="KW-0472">Membrane</keyword>
<dbReference type="Gene3D" id="3.30.450.20">
    <property type="entry name" value="PAS domain"/>
    <property type="match status" value="2"/>
</dbReference>
<name>A0A7W9ZFU2_NOVIT</name>
<dbReference type="PROSITE" id="PS50111">
    <property type="entry name" value="CHEMOTAXIS_TRANSDUC_2"/>
    <property type="match status" value="1"/>
</dbReference>
<dbReference type="Gene3D" id="6.10.340.10">
    <property type="match status" value="1"/>
</dbReference>
<dbReference type="EMBL" id="JACIIX010000007">
    <property type="protein sequence ID" value="MBB6210701.1"/>
    <property type="molecule type" value="Genomic_DNA"/>
</dbReference>
<sequence>MKRLWSIRAKLLAMTLGILLPLLVLVGFALKNQYDAMIDGRVVMLRNVVQGAVTLAQTLHKEQVQKAGRPLADVQAQWRETVSAMRYDNGTGYFFAVDDKVIYLVMPVAPDRIGQSAAGLKDQTGTFFVQKMVEVALKDGQGRVDYWYPKPGQKEPLRKVSYVMKVPDWNVVIGTGVYVDDVDAAFATAVKTFVIAVAVMVVLALLLAWSISHDIVAAVSGLSRAIGTLAEGRIPGTIPATGRRDELGEISRAIIALRETVRRAFQLNQMVDEQPARVMLCDRETLNITYVNKASMDLLRRVEHLMPCKADEVVGQPVSIFHRRHKDQIDALLRDPSRLPLRSKFSMGDHVIENTVIPIYDQDGAYIGPMLNWDDATKYVQMADNFQKQVQAVSDAVAESAQDLERLSTALQATAEQVGDRSASVAAAAEQAGVNVQTVASAAEELSASINEIGRSVEQSTRTAQEAVERVGAAQEAMDSLNRSAASIGEVIRLISEIASQTNLLALNATIEAARAGEAGKGFAVVANEVKSLATQTARATEDIVRQIEGVQQASRTSTQATEQIRDAIDQVNQVSTAVAAAIEEQAAATGEISRNVAEASTGTTQVSTDITTVVQVASEAKEAAMRVQEAATGLTHRSDSLRREVAEFLNYMRNN</sequence>
<comment type="caution">
    <text evidence="14">The sequence shown here is derived from an EMBL/GenBank/DDBJ whole genome shotgun (WGS) entry which is preliminary data.</text>
</comment>
<feature type="domain" description="HAMP" evidence="13">
    <location>
        <begin position="213"/>
        <end position="266"/>
    </location>
</feature>
<dbReference type="PANTHER" id="PTHR32089">
    <property type="entry name" value="METHYL-ACCEPTING CHEMOTAXIS PROTEIN MCPB"/>
    <property type="match status" value="1"/>
</dbReference>
<evidence type="ECO:0000256" key="1">
    <source>
        <dbReference type="ARBA" id="ARBA00004429"/>
    </source>
</evidence>
<evidence type="ECO:0000259" key="13">
    <source>
        <dbReference type="PROSITE" id="PS50885"/>
    </source>
</evidence>
<dbReference type="RefSeq" id="WP_184263531.1">
    <property type="nucleotide sequence ID" value="NZ_JACIIX010000007.1"/>
</dbReference>
<feature type="transmembrane region" description="Helical" evidence="10">
    <location>
        <begin position="193"/>
        <end position="211"/>
    </location>
</feature>
<dbReference type="PROSITE" id="PS50192">
    <property type="entry name" value="T_SNARE"/>
    <property type="match status" value="1"/>
</dbReference>
<dbReference type="AlphaFoldDB" id="A0A7W9ZFU2"/>
<protein>
    <submittedName>
        <fullName evidence="14">Methyl-accepting chemotaxis protein</fullName>
    </submittedName>
</protein>
<keyword evidence="15" id="KW-1185">Reference proteome</keyword>
<keyword evidence="2" id="KW-1003">Cell membrane</keyword>
<comment type="subcellular location">
    <subcellularLocation>
        <location evidence="1">Cell inner membrane</location>
        <topology evidence="1">Multi-pass membrane protein</topology>
    </subcellularLocation>
</comment>
<feature type="domain" description="Methyl-accepting transducer" evidence="11">
    <location>
        <begin position="400"/>
        <end position="622"/>
    </location>
</feature>
<dbReference type="PROSITE" id="PS50885">
    <property type="entry name" value="HAMP"/>
    <property type="match status" value="1"/>
</dbReference>
<dbReference type="InterPro" id="IPR004089">
    <property type="entry name" value="MCPsignal_dom"/>
</dbReference>
<dbReference type="GO" id="GO:0007165">
    <property type="term" value="P:signal transduction"/>
    <property type="evidence" value="ECO:0007669"/>
    <property type="project" value="UniProtKB-KW"/>
</dbReference>
<dbReference type="InterPro" id="IPR003660">
    <property type="entry name" value="HAMP_dom"/>
</dbReference>
<evidence type="ECO:0000256" key="8">
    <source>
        <dbReference type="ARBA" id="ARBA00029447"/>
    </source>
</evidence>
<dbReference type="PANTHER" id="PTHR32089:SF112">
    <property type="entry name" value="LYSOZYME-LIKE PROTEIN-RELATED"/>
    <property type="match status" value="1"/>
</dbReference>
<evidence type="ECO:0000256" key="4">
    <source>
        <dbReference type="ARBA" id="ARBA00022692"/>
    </source>
</evidence>
<comment type="similarity">
    <text evidence="8">Belongs to the methyl-accepting chemotaxis (MCP) protein family.</text>
</comment>
<accession>A0A7W9ZFU2</accession>
<evidence type="ECO:0000259" key="11">
    <source>
        <dbReference type="PROSITE" id="PS50111"/>
    </source>
</evidence>
<dbReference type="Pfam" id="PF17200">
    <property type="entry name" value="sCache_2"/>
    <property type="match status" value="1"/>
</dbReference>
<keyword evidence="4 10" id="KW-0812">Transmembrane</keyword>
<feature type="domain" description="T-SNARE coiled-coil homology" evidence="12">
    <location>
        <begin position="552"/>
        <end position="614"/>
    </location>
</feature>
<dbReference type="SMART" id="SM00283">
    <property type="entry name" value="MA"/>
    <property type="match status" value="1"/>
</dbReference>
<evidence type="ECO:0000313" key="15">
    <source>
        <dbReference type="Proteomes" id="UP000544872"/>
    </source>
</evidence>
<keyword evidence="5 10" id="KW-1133">Transmembrane helix</keyword>
<dbReference type="GO" id="GO:0005886">
    <property type="term" value="C:plasma membrane"/>
    <property type="evidence" value="ECO:0007669"/>
    <property type="project" value="UniProtKB-SubCell"/>
</dbReference>
<keyword evidence="3" id="KW-0997">Cell inner membrane</keyword>
<dbReference type="Pfam" id="PF00015">
    <property type="entry name" value="MCPsignal"/>
    <property type="match status" value="1"/>
</dbReference>
<proteinExistence type="inferred from homology"/>
<dbReference type="Proteomes" id="UP000544872">
    <property type="component" value="Unassembled WGS sequence"/>
</dbReference>
<evidence type="ECO:0000256" key="10">
    <source>
        <dbReference type="SAM" id="Phobius"/>
    </source>
</evidence>
<gene>
    <name evidence="14" type="ORF">FHS48_002126</name>
</gene>
<dbReference type="InterPro" id="IPR033480">
    <property type="entry name" value="sCache_2"/>
</dbReference>
<dbReference type="Gene3D" id="1.10.287.950">
    <property type="entry name" value="Methyl-accepting chemotaxis protein"/>
    <property type="match status" value="1"/>
</dbReference>
<dbReference type="InterPro" id="IPR000727">
    <property type="entry name" value="T_SNARE_dom"/>
</dbReference>
<evidence type="ECO:0000259" key="12">
    <source>
        <dbReference type="PROSITE" id="PS50192"/>
    </source>
</evidence>
<organism evidence="14 15">
    <name type="scientific">Novispirillum itersonii</name>
    <name type="common">Aquaspirillum itersonii</name>
    <dbReference type="NCBI Taxonomy" id="189"/>
    <lineage>
        <taxon>Bacteria</taxon>
        <taxon>Pseudomonadati</taxon>
        <taxon>Pseudomonadota</taxon>
        <taxon>Alphaproteobacteria</taxon>
        <taxon>Rhodospirillales</taxon>
        <taxon>Novispirillaceae</taxon>
        <taxon>Novispirillum</taxon>
    </lineage>
</organism>
<dbReference type="SMART" id="SM01049">
    <property type="entry name" value="Cache_2"/>
    <property type="match status" value="1"/>
</dbReference>
<evidence type="ECO:0000256" key="7">
    <source>
        <dbReference type="ARBA" id="ARBA00023224"/>
    </source>
</evidence>
<reference evidence="14 15" key="1">
    <citation type="submission" date="2020-08" db="EMBL/GenBank/DDBJ databases">
        <title>Genomic Encyclopedia of Type Strains, Phase IV (KMG-IV): sequencing the most valuable type-strain genomes for metagenomic binning, comparative biology and taxonomic classification.</title>
        <authorList>
            <person name="Goeker M."/>
        </authorList>
    </citation>
    <scope>NUCLEOTIDE SEQUENCE [LARGE SCALE GENOMIC DNA]</scope>
    <source>
        <strain evidence="14 15">DSM 11590</strain>
    </source>
</reference>
<evidence type="ECO:0000313" key="14">
    <source>
        <dbReference type="EMBL" id="MBB6210701.1"/>
    </source>
</evidence>
<evidence type="ECO:0000256" key="3">
    <source>
        <dbReference type="ARBA" id="ARBA00022519"/>
    </source>
</evidence>
<evidence type="ECO:0000256" key="5">
    <source>
        <dbReference type="ARBA" id="ARBA00022989"/>
    </source>
</evidence>
<evidence type="ECO:0000256" key="6">
    <source>
        <dbReference type="ARBA" id="ARBA00023136"/>
    </source>
</evidence>
<keyword evidence="7 9" id="KW-0807">Transducer</keyword>
<dbReference type="SMART" id="SM00304">
    <property type="entry name" value="HAMP"/>
    <property type="match status" value="1"/>
</dbReference>
<dbReference type="SUPFAM" id="SSF58104">
    <property type="entry name" value="Methyl-accepting chemotaxis protein (MCP) signaling domain"/>
    <property type="match status" value="1"/>
</dbReference>